<gene>
    <name evidence="2" type="ORF">BRARA_B02377</name>
</gene>
<sequence length="322" mass="36522">ICDLPDDLLLQILLHVPTKNAMLEKLDFKDDQGSESFGWFIEKSLQLHKAPKLVSLVVELGPTSHADVDVGKWVDKAVKHGPTSFSKSLYTCDTVVSLTLSNQILVDVTFPATMLFLLNLSLLDALSSSPVLFKLVVARRDEDSLTNFTVKVPSLKILTYKTRFHDEEEVKEEEEEEEYYIRSLVIDCPALTQLSIFDNRADYCSLTENMFCLDGNAIKFSRLIELYFTIEDPVDWLEPFICLLQNSPILKALTIFTIVSWLDYGGKEDDKQLMTYILANSICLKTVDIKLIPTCNIEECQKELESMPGISPSSLLERRSHI</sequence>
<organism evidence="2 3">
    <name type="scientific">Brassica campestris</name>
    <name type="common">Field mustard</name>
    <dbReference type="NCBI Taxonomy" id="3711"/>
    <lineage>
        <taxon>Eukaryota</taxon>
        <taxon>Viridiplantae</taxon>
        <taxon>Streptophyta</taxon>
        <taxon>Embryophyta</taxon>
        <taxon>Tracheophyta</taxon>
        <taxon>Spermatophyta</taxon>
        <taxon>Magnoliopsida</taxon>
        <taxon>eudicotyledons</taxon>
        <taxon>Gunneridae</taxon>
        <taxon>Pentapetalae</taxon>
        <taxon>rosids</taxon>
        <taxon>malvids</taxon>
        <taxon>Brassicales</taxon>
        <taxon>Brassicaceae</taxon>
        <taxon>Brassiceae</taxon>
        <taxon>Brassica</taxon>
    </lineage>
</organism>
<dbReference type="Proteomes" id="UP000264353">
    <property type="component" value="Chromosome A2"/>
</dbReference>
<feature type="non-terminal residue" evidence="2">
    <location>
        <position position="1"/>
    </location>
</feature>
<name>A0A398AC22_BRACM</name>
<accession>A0A398AC22</accession>
<dbReference type="PANTHER" id="PTHR31900">
    <property type="entry name" value="F-BOX/RNI SUPERFAMILY PROTEIN-RELATED"/>
    <property type="match status" value="1"/>
</dbReference>
<dbReference type="EMBL" id="CM010629">
    <property type="protein sequence ID" value="RID75327.1"/>
    <property type="molecule type" value="Genomic_DNA"/>
</dbReference>
<reference evidence="2 3" key="1">
    <citation type="submission" date="2018-06" db="EMBL/GenBank/DDBJ databases">
        <title>WGS assembly of Brassica rapa FPsc.</title>
        <authorList>
            <person name="Bowman J."/>
            <person name="Kohchi T."/>
            <person name="Yamato K."/>
            <person name="Jenkins J."/>
            <person name="Shu S."/>
            <person name="Ishizaki K."/>
            <person name="Yamaoka S."/>
            <person name="Nishihama R."/>
            <person name="Nakamura Y."/>
            <person name="Berger F."/>
            <person name="Adam C."/>
            <person name="Aki S."/>
            <person name="Althoff F."/>
            <person name="Araki T."/>
            <person name="Arteaga-Vazquez M."/>
            <person name="Balasubrmanian S."/>
            <person name="Bauer D."/>
            <person name="Boehm C."/>
            <person name="Briginshaw L."/>
            <person name="Caballero-Perez J."/>
            <person name="Catarino B."/>
            <person name="Chen F."/>
            <person name="Chiyoda S."/>
            <person name="Chovatia M."/>
            <person name="Davies K."/>
            <person name="Delmans M."/>
            <person name="Demura T."/>
            <person name="Dierschke T."/>
            <person name="Dolan L."/>
            <person name="Dorantes-Acosta A."/>
            <person name="Eklund D."/>
            <person name="Florent S."/>
            <person name="Flores-Sandoval E."/>
            <person name="Fujiyama A."/>
            <person name="Fukuzawa H."/>
            <person name="Galik B."/>
            <person name="Grimanelli D."/>
            <person name="Grimwood J."/>
            <person name="Grossniklaus U."/>
            <person name="Hamada T."/>
            <person name="Haseloff J."/>
            <person name="Hetherington A."/>
            <person name="Higo A."/>
            <person name="Hirakawa Y."/>
            <person name="Hundley H."/>
            <person name="Ikeda Y."/>
            <person name="Inoue K."/>
            <person name="Inoue S."/>
            <person name="Ishida S."/>
            <person name="Jia Q."/>
            <person name="Kakita M."/>
            <person name="Kanazawa T."/>
            <person name="Kawai Y."/>
            <person name="Kawashima T."/>
            <person name="Kennedy M."/>
            <person name="Kinose K."/>
            <person name="Kinoshita T."/>
            <person name="Kohara Y."/>
            <person name="Koide E."/>
            <person name="Komatsu K."/>
            <person name="Kopischke S."/>
            <person name="Kubo M."/>
            <person name="Kyozuka J."/>
            <person name="Lagercrantz U."/>
            <person name="Lin S."/>
            <person name="Lindquist E."/>
            <person name="Lipzen A."/>
            <person name="Lu C."/>
            <person name="Luna E."/>
            <person name="Martienssen R."/>
            <person name="Minamino N."/>
            <person name="Mizutani M."/>
            <person name="Mizutani M."/>
            <person name="Mochizuki N."/>
            <person name="Monte I."/>
            <person name="Mosher R."/>
            <person name="Nagasaki H."/>
            <person name="Nakagami H."/>
            <person name="Naramoto S."/>
            <person name="Nishitani K."/>
            <person name="Ohtani M."/>
            <person name="Okamoto T."/>
            <person name="Okumura M."/>
            <person name="Phillips J."/>
            <person name="Pollak B."/>
            <person name="Reinders A."/>
            <person name="Roevekamp M."/>
            <person name="Sano R."/>
            <person name="Sawa S."/>
            <person name="Schmid M."/>
            <person name="Shirakawa M."/>
            <person name="Solano R."/>
            <person name="Spunde A."/>
            <person name="Suetsugu N."/>
            <person name="Sugano S."/>
            <person name="Sugiyama A."/>
            <person name="Sun R."/>
            <person name="Suzuki Y."/>
            <person name="Takenaka M."/>
            <person name="Takezawa D."/>
            <person name="Tomogane H."/>
            <person name="Tsuzuki M."/>
            <person name="Ueda T."/>
            <person name="Umeda M."/>
            <person name="Ward J."/>
            <person name="Watanabe Y."/>
            <person name="Yazaki K."/>
            <person name="Yokoyama R."/>
            <person name="Yoshitake Y."/>
            <person name="Yotsui I."/>
            <person name="Zachgo S."/>
            <person name="Schmutz J."/>
        </authorList>
    </citation>
    <scope>NUCLEOTIDE SEQUENCE [LARGE SCALE GENOMIC DNA]</scope>
    <source>
        <strain evidence="3">cv. B-3</strain>
    </source>
</reference>
<proteinExistence type="predicted"/>
<dbReference type="PANTHER" id="PTHR31900:SF34">
    <property type="entry name" value="EMB|CAB62440.1-RELATED"/>
    <property type="match status" value="1"/>
</dbReference>
<dbReference type="InterPro" id="IPR006566">
    <property type="entry name" value="FBD"/>
</dbReference>
<protein>
    <recommendedName>
        <fullName evidence="1">FBD domain-containing protein</fullName>
    </recommendedName>
</protein>
<evidence type="ECO:0000259" key="1">
    <source>
        <dbReference type="SMART" id="SM00579"/>
    </source>
</evidence>
<evidence type="ECO:0000313" key="2">
    <source>
        <dbReference type="EMBL" id="RID75327.1"/>
    </source>
</evidence>
<dbReference type="Pfam" id="PF08387">
    <property type="entry name" value="FBD"/>
    <property type="match status" value="1"/>
</dbReference>
<evidence type="ECO:0000313" key="3">
    <source>
        <dbReference type="Proteomes" id="UP000264353"/>
    </source>
</evidence>
<dbReference type="SMART" id="SM00579">
    <property type="entry name" value="FBD"/>
    <property type="match status" value="1"/>
</dbReference>
<dbReference type="AlphaFoldDB" id="A0A398AC22"/>
<dbReference type="InterPro" id="IPR050232">
    <property type="entry name" value="FBL13/AtMIF1-like"/>
</dbReference>
<feature type="domain" description="FBD" evidence="1">
    <location>
        <begin position="247"/>
        <end position="319"/>
    </location>
</feature>